<evidence type="ECO:0000313" key="1">
    <source>
        <dbReference type="EMBL" id="JAH04677.1"/>
    </source>
</evidence>
<dbReference type="EMBL" id="GBXM01103900">
    <property type="protein sequence ID" value="JAH04677.1"/>
    <property type="molecule type" value="Transcribed_RNA"/>
</dbReference>
<accession>A0A0E9PK53</accession>
<proteinExistence type="predicted"/>
<dbReference type="AlphaFoldDB" id="A0A0E9PK53"/>
<protein>
    <submittedName>
        <fullName evidence="1">Uncharacterized protein</fullName>
    </submittedName>
</protein>
<sequence>MLSVSHFHLVVVSFDFTDVTLPSLPHEDGHAILLSPGTSAFALGKESEGTSMAIASHYLKTA</sequence>
<organism evidence="1">
    <name type="scientific">Anguilla anguilla</name>
    <name type="common">European freshwater eel</name>
    <name type="synonym">Muraena anguilla</name>
    <dbReference type="NCBI Taxonomy" id="7936"/>
    <lineage>
        <taxon>Eukaryota</taxon>
        <taxon>Metazoa</taxon>
        <taxon>Chordata</taxon>
        <taxon>Craniata</taxon>
        <taxon>Vertebrata</taxon>
        <taxon>Euteleostomi</taxon>
        <taxon>Actinopterygii</taxon>
        <taxon>Neopterygii</taxon>
        <taxon>Teleostei</taxon>
        <taxon>Anguilliformes</taxon>
        <taxon>Anguillidae</taxon>
        <taxon>Anguilla</taxon>
    </lineage>
</organism>
<name>A0A0E9PK53_ANGAN</name>
<reference evidence="1" key="2">
    <citation type="journal article" date="2015" name="Fish Shellfish Immunol.">
        <title>Early steps in the European eel (Anguilla anguilla)-Vibrio vulnificus interaction in the gills: Role of the RtxA13 toxin.</title>
        <authorList>
            <person name="Callol A."/>
            <person name="Pajuelo D."/>
            <person name="Ebbesson L."/>
            <person name="Teles M."/>
            <person name="MacKenzie S."/>
            <person name="Amaro C."/>
        </authorList>
    </citation>
    <scope>NUCLEOTIDE SEQUENCE</scope>
</reference>
<reference evidence="1" key="1">
    <citation type="submission" date="2014-11" db="EMBL/GenBank/DDBJ databases">
        <authorList>
            <person name="Amaro Gonzalez C."/>
        </authorList>
    </citation>
    <scope>NUCLEOTIDE SEQUENCE</scope>
</reference>